<dbReference type="EMBL" id="RBNJ01003868">
    <property type="protein sequence ID" value="RUS30448.1"/>
    <property type="molecule type" value="Genomic_DNA"/>
</dbReference>
<dbReference type="PANTHER" id="PTHR38248:SF2">
    <property type="entry name" value="FUNK1 11"/>
    <property type="match status" value="1"/>
</dbReference>
<dbReference type="SUPFAM" id="SSF56112">
    <property type="entry name" value="Protein kinase-like (PK-like)"/>
    <property type="match status" value="1"/>
</dbReference>
<dbReference type="Pfam" id="PF17667">
    <property type="entry name" value="Pkinase_fungal"/>
    <property type="match status" value="2"/>
</dbReference>
<name>A0A433QL05_9FUNG</name>
<evidence type="ECO:0000313" key="2">
    <source>
        <dbReference type="EMBL" id="RUS30448.1"/>
    </source>
</evidence>
<accession>A0A433QL05</accession>
<proteinExistence type="predicted"/>
<dbReference type="Gene3D" id="1.10.510.10">
    <property type="entry name" value="Transferase(Phosphotransferase) domain 1"/>
    <property type="match status" value="1"/>
</dbReference>
<keyword evidence="3" id="KW-1185">Reference proteome</keyword>
<reference evidence="2 3" key="1">
    <citation type="journal article" date="2018" name="New Phytol.">
        <title>Phylogenomics of Endogonaceae and evolution of mycorrhizas within Mucoromycota.</title>
        <authorList>
            <person name="Chang Y."/>
            <person name="Desiro A."/>
            <person name="Na H."/>
            <person name="Sandor L."/>
            <person name="Lipzen A."/>
            <person name="Clum A."/>
            <person name="Barry K."/>
            <person name="Grigoriev I.V."/>
            <person name="Martin F.M."/>
            <person name="Stajich J.E."/>
            <person name="Smith M.E."/>
            <person name="Bonito G."/>
            <person name="Spatafora J.W."/>
        </authorList>
    </citation>
    <scope>NUCLEOTIDE SEQUENCE [LARGE SCALE GENOMIC DNA]</scope>
    <source>
        <strain evidence="2 3">AD002</strain>
    </source>
</reference>
<sequence length="252" mass="29127">MRESAFWIVLHYDPTIPSTIVQTGKVEHSIDVPVGRGRTERFAYLTVLWQRPVFAGRGTIVWTARRKGDVPNRIYVIKDSWRPTRYERATAALRPVWKQRGCPPLVDEHHHGYEVRIGKSSYLCTSFQSTHSLQNPVPLNLLRVLRDGIDGHRCLFSIANILHRDTPVNNIVVDEQTGRGFIIDLDYAICTTDTERPLSGVRTGTTPFMAIDVLEGTATRAYRHDMKSFFYVFLWVAWRQERRDTLSMWKRG</sequence>
<dbReference type="AlphaFoldDB" id="A0A433QL05"/>
<dbReference type="InterPro" id="IPR011009">
    <property type="entry name" value="Kinase-like_dom_sf"/>
</dbReference>
<evidence type="ECO:0000259" key="1">
    <source>
        <dbReference type="Pfam" id="PF17667"/>
    </source>
</evidence>
<feature type="domain" description="Fungal-type protein kinase" evidence="1">
    <location>
        <begin position="138"/>
        <end position="236"/>
    </location>
</feature>
<organism evidence="2 3">
    <name type="scientific">Jimgerdemannia flammicorona</name>
    <dbReference type="NCBI Taxonomy" id="994334"/>
    <lineage>
        <taxon>Eukaryota</taxon>
        <taxon>Fungi</taxon>
        <taxon>Fungi incertae sedis</taxon>
        <taxon>Mucoromycota</taxon>
        <taxon>Mucoromycotina</taxon>
        <taxon>Endogonomycetes</taxon>
        <taxon>Endogonales</taxon>
        <taxon>Endogonaceae</taxon>
        <taxon>Jimgerdemannia</taxon>
    </lineage>
</organism>
<evidence type="ECO:0000313" key="3">
    <source>
        <dbReference type="Proteomes" id="UP000274822"/>
    </source>
</evidence>
<gene>
    <name evidence="2" type="ORF">BC938DRAFT_479377</name>
</gene>
<feature type="non-terminal residue" evidence="2">
    <location>
        <position position="252"/>
    </location>
</feature>
<protein>
    <recommendedName>
        <fullName evidence="1">Fungal-type protein kinase domain-containing protein</fullName>
    </recommendedName>
</protein>
<dbReference type="Proteomes" id="UP000274822">
    <property type="component" value="Unassembled WGS sequence"/>
</dbReference>
<dbReference type="InterPro" id="IPR040976">
    <property type="entry name" value="Pkinase_fungal"/>
</dbReference>
<comment type="caution">
    <text evidence="2">The sequence shown here is derived from an EMBL/GenBank/DDBJ whole genome shotgun (WGS) entry which is preliminary data.</text>
</comment>
<dbReference type="PANTHER" id="PTHR38248">
    <property type="entry name" value="FUNK1 6"/>
    <property type="match status" value="1"/>
</dbReference>
<feature type="domain" description="Fungal-type protein kinase" evidence="1">
    <location>
        <begin position="11"/>
        <end position="96"/>
    </location>
</feature>